<name>A0A380ST47_9PSED</name>
<evidence type="ECO:0000313" key="1">
    <source>
        <dbReference type="EMBL" id="SUQ60883.1"/>
    </source>
</evidence>
<gene>
    <name evidence="1" type="ORF">CCOS864_00287</name>
</gene>
<dbReference type="AlphaFoldDB" id="A0A380ST47"/>
<proteinExistence type="predicted"/>
<dbReference type="GO" id="GO:0003677">
    <property type="term" value="F:DNA binding"/>
    <property type="evidence" value="ECO:0007669"/>
    <property type="project" value="UniProtKB-KW"/>
</dbReference>
<sequence length="81" mass="8821">MSFTPELIAELEVLALFNLDSSQEGIKVHNTASKEVIAAARRLYEKKLTDQPDGGYLTSLGHDAAENVQVLLNILNVVEPA</sequence>
<dbReference type="RefSeq" id="WP_045200993.1">
    <property type="nucleotide sequence ID" value="NZ_CBCSFG010000002.1"/>
</dbReference>
<keyword evidence="1" id="KW-0238">DNA-binding</keyword>
<dbReference type="Pfam" id="PF18918">
    <property type="entry name" value="DUF5669"/>
    <property type="match status" value="1"/>
</dbReference>
<protein>
    <submittedName>
        <fullName evidence="1">DNA-binding protein</fullName>
    </submittedName>
</protein>
<dbReference type="Proteomes" id="UP000255177">
    <property type="component" value="Unassembled WGS sequence"/>
</dbReference>
<dbReference type="EMBL" id="UIDD01000001">
    <property type="protein sequence ID" value="SUQ60883.1"/>
    <property type="molecule type" value="Genomic_DNA"/>
</dbReference>
<accession>A0A380ST47</accession>
<evidence type="ECO:0000313" key="2">
    <source>
        <dbReference type="Proteomes" id="UP000255177"/>
    </source>
</evidence>
<dbReference type="NCBIfam" id="TIGR02647">
    <property type="entry name" value="DNA"/>
    <property type="match status" value="1"/>
</dbReference>
<reference evidence="2" key="1">
    <citation type="submission" date="2018-07" db="EMBL/GenBank/DDBJ databases">
        <authorList>
            <person name="Blom J."/>
        </authorList>
    </citation>
    <scope>NUCLEOTIDE SEQUENCE [LARGE SCALE GENOMIC DNA]</scope>
    <source>
        <strain evidence="2">CCOS 864</strain>
    </source>
</reference>
<organism evidence="1 2">
    <name type="scientific">Pseudomonas wadenswilerensis</name>
    <dbReference type="NCBI Taxonomy" id="1785161"/>
    <lineage>
        <taxon>Bacteria</taxon>
        <taxon>Pseudomonadati</taxon>
        <taxon>Pseudomonadota</taxon>
        <taxon>Gammaproteobacteria</taxon>
        <taxon>Pseudomonadales</taxon>
        <taxon>Pseudomonadaceae</taxon>
        <taxon>Pseudomonas</taxon>
    </lineage>
</organism>
<dbReference type="InterPro" id="IPR013468">
    <property type="entry name" value="CHP02647"/>
</dbReference>
<keyword evidence="2" id="KW-1185">Reference proteome</keyword>